<feature type="signal peptide" evidence="2">
    <location>
        <begin position="1"/>
        <end position="20"/>
    </location>
</feature>
<dbReference type="InterPro" id="IPR051477">
    <property type="entry name" value="Expansin_CellWall"/>
</dbReference>
<name>A0AAD5S946_9FUNG</name>
<dbReference type="AlphaFoldDB" id="A0AAD5S946"/>
<dbReference type="Pfam" id="PF00967">
    <property type="entry name" value="Barwin"/>
    <property type="match status" value="1"/>
</dbReference>
<comment type="caution">
    <text evidence="4">The sequence shown here is derived from an EMBL/GenBank/DDBJ whole genome shotgun (WGS) entry which is preliminary data.</text>
</comment>
<dbReference type="PANTHER" id="PTHR31836:SF28">
    <property type="entry name" value="SRCR DOMAIN-CONTAINING PROTEIN-RELATED"/>
    <property type="match status" value="1"/>
</dbReference>
<dbReference type="EMBL" id="JADGJD010000605">
    <property type="protein sequence ID" value="KAJ3049716.1"/>
    <property type="molecule type" value="Genomic_DNA"/>
</dbReference>
<dbReference type="InterPro" id="IPR001153">
    <property type="entry name" value="Barwin_dom"/>
</dbReference>
<reference evidence="4" key="1">
    <citation type="submission" date="2020-05" db="EMBL/GenBank/DDBJ databases">
        <title>Phylogenomic resolution of chytrid fungi.</title>
        <authorList>
            <person name="Stajich J.E."/>
            <person name="Amses K."/>
            <person name="Simmons R."/>
            <person name="Seto K."/>
            <person name="Myers J."/>
            <person name="Bonds A."/>
            <person name="Quandt C.A."/>
            <person name="Barry K."/>
            <person name="Liu P."/>
            <person name="Grigoriev I."/>
            <person name="Longcore J.E."/>
            <person name="James T.Y."/>
        </authorList>
    </citation>
    <scope>NUCLEOTIDE SEQUENCE</scope>
    <source>
        <strain evidence="4">JEL0318</strain>
    </source>
</reference>
<dbReference type="SUPFAM" id="SSF50685">
    <property type="entry name" value="Barwin-like endoglucanases"/>
    <property type="match status" value="1"/>
</dbReference>
<dbReference type="Proteomes" id="UP001212841">
    <property type="component" value="Unassembled WGS sequence"/>
</dbReference>
<dbReference type="GO" id="GO:0042742">
    <property type="term" value="P:defense response to bacterium"/>
    <property type="evidence" value="ECO:0007669"/>
    <property type="project" value="InterPro"/>
</dbReference>
<feature type="chain" id="PRO_5041984230" description="Barwin domain-containing protein" evidence="2">
    <location>
        <begin position="21"/>
        <end position="210"/>
    </location>
</feature>
<keyword evidence="5" id="KW-1185">Reference proteome</keyword>
<dbReference type="PANTHER" id="PTHR31836">
    <property type="match status" value="1"/>
</dbReference>
<evidence type="ECO:0000256" key="1">
    <source>
        <dbReference type="ARBA" id="ARBA00022729"/>
    </source>
</evidence>
<dbReference type="GO" id="GO:0050832">
    <property type="term" value="P:defense response to fungus"/>
    <property type="evidence" value="ECO:0007669"/>
    <property type="project" value="InterPro"/>
</dbReference>
<evidence type="ECO:0000313" key="4">
    <source>
        <dbReference type="EMBL" id="KAJ3049716.1"/>
    </source>
</evidence>
<feature type="domain" description="Barwin" evidence="3">
    <location>
        <begin position="117"/>
        <end position="160"/>
    </location>
</feature>
<dbReference type="InterPro" id="IPR036908">
    <property type="entry name" value="RlpA-like_sf"/>
</dbReference>
<sequence>MILSALFLYCLSIILHLVRGAPADITVDRRANFVKVGQSTAPSLSGYTFQGRISYYGDGYKTLQGGADPPPLGPTNGGWYGSCYNALGNDNIIVPKNVNKFAALNTLQYETLTAPLVCGKCIRLTLPTVNTSTIVQIVDKCPGCKGIYGVDISRTAFAELVGGWDEAFWIGILDNVSWTEVGCELLEPDTVFMFGGMTADYVIGTGIITE</sequence>
<dbReference type="Gene3D" id="2.40.40.10">
    <property type="entry name" value="RlpA-like domain"/>
    <property type="match status" value="1"/>
</dbReference>
<keyword evidence="1 2" id="KW-0732">Signal</keyword>
<accession>A0AAD5S946</accession>
<protein>
    <recommendedName>
        <fullName evidence="3">Barwin domain-containing protein</fullName>
    </recommendedName>
</protein>
<gene>
    <name evidence="4" type="ORF">HK097_009321</name>
</gene>
<organism evidence="4 5">
    <name type="scientific">Rhizophlyctis rosea</name>
    <dbReference type="NCBI Taxonomy" id="64517"/>
    <lineage>
        <taxon>Eukaryota</taxon>
        <taxon>Fungi</taxon>
        <taxon>Fungi incertae sedis</taxon>
        <taxon>Chytridiomycota</taxon>
        <taxon>Chytridiomycota incertae sedis</taxon>
        <taxon>Chytridiomycetes</taxon>
        <taxon>Rhizophlyctidales</taxon>
        <taxon>Rhizophlyctidaceae</taxon>
        <taxon>Rhizophlyctis</taxon>
    </lineage>
</organism>
<proteinExistence type="predicted"/>
<dbReference type="CDD" id="cd22271">
    <property type="entry name" value="DPBB_EXP_N-like"/>
    <property type="match status" value="1"/>
</dbReference>
<evidence type="ECO:0000256" key="2">
    <source>
        <dbReference type="SAM" id="SignalP"/>
    </source>
</evidence>
<evidence type="ECO:0000313" key="5">
    <source>
        <dbReference type="Proteomes" id="UP001212841"/>
    </source>
</evidence>
<evidence type="ECO:0000259" key="3">
    <source>
        <dbReference type="Pfam" id="PF00967"/>
    </source>
</evidence>